<dbReference type="SMART" id="SM01130">
    <property type="entry name" value="DHDPS"/>
    <property type="match status" value="1"/>
</dbReference>
<keyword evidence="7 12" id="KW-0220">Diaminopimelate biosynthesis</keyword>
<dbReference type="PANTHER" id="PTHR12128:SF66">
    <property type="entry name" value="4-HYDROXY-2-OXOGLUTARATE ALDOLASE, MITOCHONDRIAL"/>
    <property type="match status" value="1"/>
</dbReference>
<dbReference type="UniPathway" id="UPA00034">
    <property type="reaction ID" value="UER00017"/>
</dbReference>
<comment type="subunit">
    <text evidence="12">Homotetramer; dimer of dimers.</text>
</comment>
<sequence length="296" mass="32492">MSNDHLKGTGVALVTPMTNQKEVDFEGLGKLLEYTHKRGVDYWVVMGTTGESATLTSKEKAEILSFVKKNNPHKVPIVYGIGGNNTSDVLKEIKETNLLGVSAILSVSPYYNKPSQEGIYQHYCAIADESPVPVILYNVPGRTASNITSETTLRLAKHKNIIGVKEASGDLFQCIRIAKHKPEDFLLISGDDGLTLPIYSIGGVGVISVLANAYPGVFKRMKDAYWNCNFETAQKEVYKLTEVSPLMYVESNPVGVKQALKILGVCDHYVRLPLIEATDELANQIEDAMRDAGLLE</sequence>
<proteinExistence type="inferred from homology"/>
<dbReference type="PIRSF" id="PIRSF001365">
    <property type="entry name" value="DHDPS"/>
    <property type="match status" value="1"/>
</dbReference>
<evidence type="ECO:0000256" key="1">
    <source>
        <dbReference type="ARBA" id="ARBA00003294"/>
    </source>
</evidence>
<evidence type="ECO:0000313" key="16">
    <source>
        <dbReference type="EMBL" id="NMM48026.1"/>
    </source>
</evidence>
<dbReference type="CDD" id="cd00950">
    <property type="entry name" value="DHDPS"/>
    <property type="match status" value="1"/>
</dbReference>
<keyword evidence="17" id="KW-1185">Reference proteome</keyword>
<comment type="pathway">
    <text evidence="2 12">Amino-acid biosynthesis; L-lysine biosynthesis via DAP pathway; (S)-tetrahydrodipicolinate from L-aspartate: step 3/4.</text>
</comment>
<feature type="binding site" evidence="12 15">
    <location>
        <position position="207"/>
    </location>
    <ligand>
        <name>pyruvate</name>
        <dbReference type="ChEBI" id="CHEBI:15361"/>
    </ligand>
</feature>
<dbReference type="GO" id="GO:0005829">
    <property type="term" value="C:cytosol"/>
    <property type="evidence" value="ECO:0007669"/>
    <property type="project" value="TreeGrafter"/>
</dbReference>
<evidence type="ECO:0000256" key="10">
    <source>
        <dbReference type="ARBA" id="ARBA00023270"/>
    </source>
</evidence>
<feature type="site" description="Part of a proton relay during catalysis" evidence="12">
    <location>
        <position position="48"/>
    </location>
</feature>
<dbReference type="RefSeq" id="WP_169679153.1">
    <property type="nucleotide sequence ID" value="NZ_JABBNU010000003.1"/>
</dbReference>
<dbReference type="InterPro" id="IPR005263">
    <property type="entry name" value="DapA"/>
</dbReference>
<keyword evidence="8 12" id="KW-0457">Lysine biosynthesis</keyword>
<dbReference type="GO" id="GO:0008840">
    <property type="term" value="F:4-hydroxy-tetrahydrodipicolinate synthase activity"/>
    <property type="evidence" value="ECO:0007669"/>
    <property type="project" value="UniProtKB-UniRule"/>
</dbReference>
<comment type="catalytic activity">
    <reaction evidence="11 12">
        <text>L-aspartate 4-semialdehyde + pyruvate = (2S,4S)-4-hydroxy-2,3,4,5-tetrahydrodipicolinate + H2O + H(+)</text>
        <dbReference type="Rhea" id="RHEA:34171"/>
        <dbReference type="ChEBI" id="CHEBI:15361"/>
        <dbReference type="ChEBI" id="CHEBI:15377"/>
        <dbReference type="ChEBI" id="CHEBI:15378"/>
        <dbReference type="ChEBI" id="CHEBI:67139"/>
        <dbReference type="ChEBI" id="CHEBI:537519"/>
        <dbReference type="EC" id="4.3.3.7"/>
    </reaction>
</comment>
<dbReference type="GO" id="GO:0009089">
    <property type="term" value="P:lysine biosynthetic process via diaminopimelate"/>
    <property type="evidence" value="ECO:0007669"/>
    <property type="project" value="UniProtKB-UniRule"/>
</dbReference>
<dbReference type="SUPFAM" id="SSF51569">
    <property type="entry name" value="Aldolase"/>
    <property type="match status" value="1"/>
</dbReference>
<dbReference type="NCBIfam" id="TIGR00674">
    <property type="entry name" value="dapA"/>
    <property type="match status" value="1"/>
</dbReference>
<evidence type="ECO:0000256" key="11">
    <source>
        <dbReference type="ARBA" id="ARBA00047836"/>
    </source>
</evidence>
<evidence type="ECO:0000256" key="8">
    <source>
        <dbReference type="ARBA" id="ARBA00023154"/>
    </source>
</evidence>
<comment type="caution">
    <text evidence="16">The sequence shown here is derived from an EMBL/GenBank/DDBJ whole genome shotgun (WGS) entry which is preliminary data.</text>
</comment>
<feature type="binding site" evidence="12 15">
    <location>
        <position position="49"/>
    </location>
    <ligand>
        <name>pyruvate</name>
        <dbReference type="ChEBI" id="CHEBI:15361"/>
    </ligand>
</feature>
<feature type="site" description="Part of a proton relay during catalysis" evidence="12">
    <location>
        <position position="111"/>
    </location>
</feature>
<feature type="active site" description="Proton donor/acceptor" evidence="12 14">
    <location>
        <position position="137"/>
    </location>
</feature>
<evidence type="ECO:0000256" key="3">
    <source>
        <dbReference type="ARBA" id="ARBA00007592"/>
    </source>
</evidence>
<organism evidence="16 17">
    <name type="scientific">Marinigracilibium pacificum</name>
    <dbReference type="NCBI Taxonomy" id="2729599"/>
    <lineage>
        <taxon>Bacteria</taxon>
        <taxon>Pseudomonadati</taxon>
        <taxon>Bacteroidota</taxon>
        <taxon>Cytophagia</taxon>
        <taxon>Cytophagales</taxon>
        <taxon>Flammeovirgaceae</taxon>
        <taxon>Marinigracilibium</taxon>
    </lineage>
</organism>
<accession>A0A848IWH2</accession>
<evidence type="ECO:0000313" key="17">
    <source>
        <dbReference type="Proteomes" id="UP000559010"/>
    </source>
</evidence>
<dbReference type="PROSITE" id="PS00666">
    <property type="entry name" value="DHDPS_2"/>
    <property type="match status" value="1"/>
</dbReference>
<dbReference type="AlphaFoldDB" id="A0A848IWH2"/>
<evidence type="ECO:0000256" key="15">
    <source>
        <dbReference type="PIRSR" id="PIRSR001365-2"/>
    </source>
</evidence>
<dbReference type="EMBL" id="JABBNU010000003">
    <property type="protein sequence ID" value="NMM48026.1"/>
    <property type="molecule type" value="Genomic_DNA"/>
</dbReference>
<comment type="caution">
    <text evidence="12">Was originally thought to be a dihydrodipicolinate synthase (DHDPS), catalyzing the condensation of (S)-aspartate-beta-semialdehyde [(S)-ASA] and pyruvate to dihydrodipicolinate (DHDP). However, it was shown in E.coli that the product of the enzymatic reaction is not dihydrodipicolinate but in fact (4S)-4-hydroxy-2,3,4,5-tetrahydro-(2S)-dipicolinic acid (HTPA), and that the consecutive dehydration reaction leading to DHDP is not spontaneous but catalyzed by DapB.</text>
</comment>
<dbReference type="PANTHER" id="PTHR12128">
    <property type="entry name" value="DIHYDRODIPICOLINATE SYNTHASE"/>
    <property type="match status" value="1"/>
</dbReference>
<evidence type="ECO:0000256" key="4">
    <source>
        <dbReference type="ARBA" id="ARBA00012086"/>
    </source>
</evidence>
<dbReference type="InterPro" id="IPR013785">
    <property type="entry name" value="Aldolase_TIM"/>
</dbReference>
<dbReference type="HAMAP" id="MF_00418">
    <property type="entry name" value="DapA"/>
    <property type="match status" value="1"/>
</dbReference>
<evidence type="ECO:0000256" key="7">
    <source>
        <dbReference type="ARBA" id="ARBA00022915"/>
    </source>
</evidence>
<keyword evidence="9 12" id="KW-0456">Lyase</keyword>
<dbReference type="EC" id="4.3.3.7" evidence="4 12"/>
<evidence type="ECO:0000256" key="6">
    <source>
        <dbReference type="ARBA" id="ARBA00022605"/>
    </source>
</evidence>
<dbReference type="Gene3D" id="3.20.20.70">
    <property type="entry name" value="Aldolase class I"/>
    <property type="match status" value="1"/>
</dbReference>
<keyword evidence="6 12" id="KW-0028">Amino-acid biosynthesis</keyword>
<evidence type="ECO:0000256" key="9">
    <source>
        <dbReference type="ARBA" id="ARBA00023239"/>
    </source>
</evidence>
<reference evidence="16 17" key="1">
    <citation type="submission" date="2020-04" db="EMBL/GenBank/DDBJ databases">
        <title>Flammeovirgaceae bacterium KN852 isolated from deep sea.</title>
        <authorList>
            <person name="Zhang D.-C."/>
        </authorList>
    </citation>
    <scope>NUCLEOTIDE SEQUENCE [LARGE SCALE GENOMIC DNA]</scope>
    <source>
        <strain evidence="16 17">KN852</strain>
    </source>
</reference>
<gene>
    <name evidence="12" type="primary">dapA</name>
    <name evidence="16" type="ORF">HH304_06420</name>
</gene>
<comment type="similarity">
    <text evidence="3 12 13">Belongs to the DapA family.</text>
</comment>
<feature type="active site" description="Schiff-base intermediate with substrate" evidence="12 14">
    <location>
        <position position="165"/>
    </location>
</feature>
<comment type="function">
    <text evidence="1 12">Catalyzes the condensation of (S)-aspartate-beta-semialdehyde [(S)-ASA] and pyruvate to 4-hydroxy-tetrahydrodipicolinate (HTPA).</text>
</comment>
<evidence type="ECO:0000256" key="12">
    <source>
        <dbReference type="HAMAP-Rule" id="MF_00418"/>
    </source>
</evidence>
<name>A0A848IWH2_9BACT</name>
<keyword evidence="10 12" id="KW-0704">Schiff base</keyword>
<evidence type="ECO:0000256" key="14">
    <source>
        <dbReference type="PIRSR" id="PIRSR001365-1"/>
    </source>
</evidence>
<evidence type="ECO:0000256" key="13">
    <source>
        <dbReference type="PIRNR" id="PIRNR001365"/>
    </source>
</evidence>
<dbReference type="PRINTS" id="PR00146">
    <property type="entry name" value="DHPICSNTHASE"/>
</dbReference>
<dbReference type="Proteomes" id="UP000559010">
    <property type="component" value="Unassembled WGS sequence"/>
</dbReference>
<evidence type="ECO:0000256" key="5">
    <source>
        <dbReference type="ARBA" id="ARBA00022490"/>
    </source>
</evidence>
<protein>
    <recommendedName>
        <fullName evidence="4 12">4-hydroxy-tetrahydrodipicolinate synthase</fullName>
        <shortName evidence="12">HTPA synthase</shortName>
        <ecNumber evidence="4 12">4.3.3.7</ecNumber>
    </recommendedName>
</protein>
<evidence type="ECO:0000256" key="2">
    <source>
        <dbReference type="ARBA" id="ARBA00005120"/>
    </source>
</evidence>
<dbReference type="InterPro" id="IPR002220">
    <property type="entry name" value="DapA-like"/>
</dbReference>
<keyword evidence="5 12" id="KW-0963">Cytoplasm</keyword>
<dbReference type="InterPro" id="IPR020625">
    <property type="entry name" value="Schiff_base-form_aldolases_AS"/>
</dbReference>
<dbReference type="GO" id="GO:0019877">
    <property type="term" value="P:diaminopimelate biosynthetic process"/>
    <property type="evidence" value="ECO:0007669"/>
    <property type="project" value="UniProtKB-UniRule"/>
</dbReference>
<comment type="subcellular location">
    <subcellularLocation>
        <location evidence="12">Cytoplasm</location>
    </subcellularLocation>
</comment>
<dbReference type="Pfam" id="PF00701">
    <property type="entry name" value="DHDPS"/>
    <property type="match status" value="1"/>
</dbReference>